<feature type="region of interest" description="Disordered" evidence="4">
    <location>
        <begin position="244"/>
        <end position="272"/>
    </location>
</feature>
<dbReference type="AlphaFoldDB" id="A0A137NUI7"/>
<proteinExistence type="inferred from homology"/>
<protein>
    <submittedName>
        <fullName evidence="5">PHP domain-like protein</fullName>
    </submittedName>
</protein>
<dbReference type="SUPFAM" id="SSF89550">
    <property type="entry name" value="PHP domain-like"/>
    <property type="match status" value="1"/>
</dbReference>
<dbReference type="STRING" id="796925.A0A137NUI7"/>
<reference evidence="5 6" key="1">
    <citation type="journal article" date="2015" name="Genome Biol. Evol.">
        <title>Phylogenomic analyses indicate that early fungi evolved digesting cell walls of algal ancestors of land plants.</title>
        <authorList>
            <person name="Chang Y."/>
            <person name="Wang S."/>
            <person name="Sekimoto S."/>
            <person name="Aerts A.L."/>
            <person name="Choi C."/>
            <person name="Clum A."/>
            <person name="LaButti K.M."/>
            <person name="Lindquist E.A."/>
            <person name="Yee Ngan C."/>
            <person name="Ohm R.A."/>
            <person name="Salamov A.A."/>
            <person name="Grigoriev I.V."/>
            <person name="Spatafora J.W."/>
            <person name="Berbee M.L."/>
        </authorList>
    </citation>
    <scope>NUCLEOTIDE SEQUENCE [LARGE SCALE GENOMIC DNA]</scope>
    <source>
        <strain evidence="5 6">NRRL 28638</strain>
    </source>
</reference>
<evidence type="ECO:0000256" key="2">
    <source>
        <dbReference type="ARBA" id="ARBA00007331"/>
    </source>
</evidence>
<keyword evidence="6" id="KW-1185">Reference proteome</keyword>
<dbReference type="GO" id="GO:0008033">
    <property type="term" value="P:tRNA processing"/>
    <property type="evidence" value="ECO:0007669"/>
    <property type="project" value="UniProtKB-KW"/>
</dbReference>
<name>A0A137NUI7_CONC2</name>
<evidence type="ECO:0000256" key="3">
    <source>
        <dbReference type="ARBA" id="ARBA00022694"/>
    </source>
</evidence>
<feature type="compositionally biased region" description="Basic and acidic residues" evidence="4">
    <location>
        <begin position="247"/>
        <end position="258"/>
    </location>
</feature>
<dbReference type="GO" id="GO:0005634">
    <property type="term" value="C:nucleus"/>
    <property type="evidence" value="ECO:0007669"/>
    <property type="project" value="UniProtKB-SubCell"/>
</dbReference>
<keyword evidence="3" id="KW-0819">tRNA processing</keyword>
<comment type="similarity">
    <text evidence="2">Belongs to the eukaryotic/archaeal RNase P protein component 3 family.</text>
</comment>
<evidence type="ECO:0000256" key="4">
    <source>
        <dbReference type="SAM" id="MobiDB-lite"/>
    </source>
</evidence>
<dbReference type="Proteomes" id="UP000070444">
    <property type="component" value="Unassembled WGS sequence"/>
</dbReference>
<dbReference type="GO" id="GO:0003723">
    <property type="term" value="F:RNA binding"/>
    <property type="evidence" value="ECO:0007669"/>
    <property type="project" value="TreeGrafter"/>
</dbReference>
<evidence type="ECO:0000313" key="6">
    <source>
        <dbReference type="Proteomes" id="UP000070444"/>
    </source>
</evidence>
<dbReference type="PANTHER" id="PTHR13031:SF0">
    <property type="entry name" value="RIBONUCLEASE P PROTEIN SUBUNIT P30"/>
    <property type="match status" value="1"/>
</dbReference>
<evidence type="ECO:0000313" key="5">
    <source>
        <dbReference type="EMBL" id="KXN66388.1"/>
    </source>
</evidence>
<dbReference type="Pfam" id="PF01876">
    <property type="entry name" value="RNase_P_p30"/>
    <property type="match status" value="1"/>
</dbReference>
<accession>A0A137NUI7</accession>
<organism evidence="5 6">
    <name type="scientific">Conidiobolus coronatus (strain ATCC 28846 / CBS 209.66 / NRRL 28638)</name>
    <name type="common">Delacroixia coronata</name>
    <dbReference type="NCBI Taxonomy" id="796925"/>
    <lineage>
        <taxon>Eukaryota</taxon>
        <taxon>Fungi</taxon>
        <taxon>Fungi incertae sedis</taxon>
        <taxon>Zoopagomycota</taxon>
        <taxon>Entomophthoromycotina</taxon>
        <taxon>Entomophthoromycetes</taxon>
        <taxon>Entomophthorales</taxon>
        <taxon>Ancylistaceae</taxon>
        <taxon>Conidiobolus</taxon>
    </lineage>
</organism>
<dbReference type="OMA" id="FNAACNS"/>
<dbReference type="Gene3D" id="3.20.20.140">
    <property type="entry name" value="Metal-dependent hydrolases"/>
    <property type="match status" value="1"/>
</dbReference>
<gene>
    <name evidence="5" type="ORF">CONCODRAFT_87471</name>
</gene>
<dbReference type="InterPro" id="IPR016195">
    <property type="entry name" value="Pol/histidinol_Pase-like"/>
</dbReference>
<comment type="subcellular location">
    <subcellularLocation>
        <location evidence="1">Nucleus</location>
    </subcellularLocation>
</comment>
<feature type="compositionally biased region" description="Polar residues" evidence="4">
    <location>
        <begin position="261"/>
        <end position="272"/>
    </location>
</feature>
<dbReference type="PANTHER" id="PTHR13031">
    <property type="entry name" value="RIBONUCLEASE P SUBUNIT P30"/>
    <property type="match status" value="1"/>
</dbReference>
<evidence type="ECO:0000256" key="1">
    <source>
        <dbReference type="ARBA" id="ARBA00004123"/>
    </source>
</evidence>
<dbReference type="EMBL" id="KQ964732">
    <property type="protein sequence ID" value="KXN66388.1"/>
    <property type="molecule type" value="Genomic_DNA"/>
</dbReference>
<dbReference type="OrthoDB" id="17948at2759"/>
<dbReference type="InterPro" id="IPR002738">
    <property type="entry name" value="RNase_P_p30"/>
</dbReference>
<sequence>MFFDLNVPYTNQDQLKKNLLRLKKLGYKCIAISQKFNSNENLKAPIDLKLYEEFINSGEGERERIKLLNRITIKLIDVKGASIFNTNNYNTYLKNFDLIAVEVSDASLLQTAINNLNIDLISLNLGERLNFRLKPKMFTNSFVKGIHFEMNYDNLLATGSNRRNLLSNARELAKCLKAKNLIISSNGDNPVKFRSVNDLSKLGTLWGMNEFLTRKCFTEFCRSCCRKGENRKDWVKSGVRVVETATESDKNSSLKRPLEATSPSTNPQKKIK</sequence>